<dbReference type="PIRSF" id="PIRSF037677">
    <property type="entry name" value="DNA_mis_repair_Msh6"/>
    <property type="match status" value="1"/>
</dbReference>
<comment type="similarity">
    <text evidence="1">Belongs to the DNA mismatch repair MutS family. MSH3 subfamily.</text>
</comment>
<feature type="region of interest" description="Disordered" evidence="10">
    <location>
        <begin position="1"/>
        <end position="48"/>
    </location>
</feature>
<dbReference type="Gene3D" id="3.40.1170.10">
    <property type="entry name" value="DNA repair protein MutS, domain I"/>
    <property type="match status" value="1"/>
</dbReference>
<dbReference type="SMART" id="SM00534">
    <property type="entry name" value="MUTSac"/>
    <property type="match status" value="1"/>
</dbReference>
<protein>
    <recommendedName>
        <fullName evidence="2">DNA mismatch repair protein MSH3</fullName>
    </recommendedName>
    <alternativeName>
        <fullName evidence="3">DNA mismatch repair protein msh3</fullName>
    </alternativeName>
    <alternativeName>
        <fullName evidence="9">MutS protein homolog 3</fullName>
    </alternativeName>
</protein>
<evidence type="ECO:0000256" key="3">
    <source>
        <dbReference type="ARBA" id="ARBA00022151"/>
    </source>
</evidence>
<evidence type="ECO:0000313" key="13">
    <source>
        <dbReference type="Proteomes" id="UP001362899"/>
    </source>
</evidence>
<dbReference type="Gene3D" id="3.40.50.300">
    <property type="entry name" value="P-loop containing nucleotide triphosphate hydrolases"/>
    <property type="match status" value="1"/>
</dbReference>
<dbReference type="SUPFAM" id="SSF48334">
    <property type="entry name" value="DNA repair protein MutS, domain III"/>
    <property type="match status" value="1"/>
</dbReference>
<evidence type="ECO:0000256" key="5">
    <source>
        <dbReference type="ARBA" id="ARBA00022763"/>
    </source>
</evidence>
<feature type="domain" description="DNA mismatch repair proteins mutS family" evidence="11">
    <location>
        <begin position="808"/>
        <end position="824"/>
    </location>
</feature>
<dbReference type="Gene3D" id="3.30.420.110">
    <property type="entry name" value="MutS, connector domain"/>
    <property type="match status" value="1"/>
</dbReference>
<dbReference type="InterPro" id="IPR027417">
    <property type="entry name" value="P-loop_NTPase"/>
</dbReference>
<evidence type="ECO:0000256" key="7">
    <source>
        <dbReference type="ARBA" id="ARBA00023125"/>
    </source>
</evidence>
<dbReference type="GO" id="GO:0030983">
    <property type="term" value="F:mismatched DNA binding"/>
    <property type="evidence" value="ECO:0007669"/>
    <property type="project" value="InterPro"/>
</dbReference>
<dbReference type="GO" id="GO:0005634">
    <property type="term" value="C:nucleus"/>
    <property type="evidence" value="ECO:0007669"/>
    <property type="project" value="TreeGrafter"/>
</dbReference>
<reference evidence="12 13" key="1">
    <citation type="journal article" date="2023" name="Elife">
        <title>Identification of key yeast species and microbe-microbe interactions impacting larval growth of Drosophila in the wild.</title>
        <authorList>
            <person name="Mure A."/>
            <person name="Sugiura Y."/>
            <person name="Maeda R."/>
            <person name="Honda K."/>
            <person name="Sakurai N."/>
            <person name="Takahashi Y."/>
            <person name="Watada M."/>
            <person name="Katoh T."/>
            <person name="Gotoh A."/>
            <person name="Gotoh Y."/>
            <person name="Taniguchi I."/>
            <person name="Nakamura K."/>
            <person name="Hayashi T."/>
            <person name="Katayama T."/>
            <person name="Uemura T."/>
            <person name="Hattori Y."/>
        </authorList>
    </citation>
    <scope>NUCLEOTIDE SEQUENCE [LARGE SCALE GENOMIC DNA]</scope>
    <source>
        <strain evidence="12 13">SB-73</strain>
    </source>
</reference>
<dbReference type="NCBIfam" id="NF003810">
    <property type="entry name" value="PRK05399.1"/>
    <property type="match status" value="1"/>
</dbReference>
<dbReference type="Gene3D" id="1.10.1420.10">
    <property type="match status" value="2"/>
</dbReference>
<feature type="compositionally biased region" description="Basic and acidic residues" evidence="10">
    <location>
        <begin position="17"/>
        <end position="30"/>
    </location>
</feature>
<proteinExistence type="inferred from homology"/>
<keyword evidence="8" id="KW-0234">DNA repair</keyword>
<dbReference type="Pfam" id="PF05192">
    <property type="entry name" value="MutS_III"/>
    <property type="match status" value="1"/>
</dbReference>
<evidence type="ECO:0000256" key="1">
    <source>
        <dbReference type="ARBA" id="ARBA00007094"/>
    </source>
</evidence>
<gene>
    <name evidence="12" type="ORF">DASB73_034080</name>
</gene>
<dbReference type="InterPro" id="IPR007695">
    <property type="entry name" value="DNA_mismatch_repair_MutS-lik_N"/>
</dbReference>
<dbReference type="EMBL" id="BTGC01000008">
    <property type="protein sequence ID" value="GMM52445.1"/>
    <property type="molecule type" value="Genomic_DNA"/>
</dbReference>
<dbReference type="SUPFAM" id="SSF52540">
    <property type="entry name" value="P-loop containing nucleoside triphosphate hydrolases"/>
    <property type="match status" value="1"/>
</dbReference>
<dbReference type="Proteomes" id="UP001362899">
    <property type="component" value="Unassembled WGS sequence"/>
</dbReference>
<evidence type="ECO:0000256" key="4">
    <source>
        <dbReference type="ARBA" id="ARBA00022741"/>
    </source>
</evidence>
<dbReference type="Pfam" id="PF01624">
    <property type="entry name" value="MutS_I"/>
    <property type="match status" value="1"/>
</dbReference>
<dbReference type="SUPFAM" id="SSF55271">
    <property type="entry name" value="DNA repair protein MutS, domain I"/>
    <property type="match status" value="1"/>
</dbReference>
<dbReference type="AlphaFoldDB" id="A0AAV5RLX6"/>
<dbReference type="InterPro" id="IPR036187">
    <property type="entry name" value="DNA_mismatch_repair_MutS_sf"/>
</dbReference>
<feature type="compositionally biased region" description="Polar residues" evidence="10">
    <location>
        <begin position="32"/>
        <end position="48"/>
    </location>
</feature>
<dbReference type="InterPro" id="IPR036678">
    <property type="entry name" value="MutS_con_dom_sf"/>
</dbReference>
<dbReference type="InterPro" id="IPR016151">
    <property type="entry name" value="DNA_mismatch_repair_MutS_N"/>
</dbReference>
<dbReference type="InterPro" id="IPR007696">
    <property type="entry name" value="DNA_mismatch_repair_MutS_core"/>
</dbReference>
<dbReference type="PROSITE" id="PS00486">
    <property type="entry name" value="DNA_MISMATCH_REPAIR_2"/>
    <property type="match status" value="1"/>
</dbReference>
<dbReference type="InterPro" id="IPR000432">
    <property type="entry name" value="DNA_mismatch_repair_MutS_C"/>
</dbReference>
<dbReference type="InterPro" id="IPR017261">
    <property type="entry name" value="DNA_mismatch_repair_MutS/MSH"/>
</dbReference>
<evidence type="ECO:0000259" key="11">
    <source>
        <dbReference type="PROSITE" id="PS00486"/>
    </source>
</evidence>
<evidence type="ECO:0000256" key="2">
    <source>
        <dbReference type="ARBA" id="ARBA00019000"/>
    </source>
</evidence>
<evidence type="ECO:0000256" key="9">
    <source>
        <dbReference type="ARBA" id="ARBA00029792"/>
    </source>
</evidence>
<dbReference type="InterPro" id="IPR007860">
    <property type="entry name" value="DNA_mmatch_repair_MutS_con_dom"/>
</dbReference>
<dbReference type="Pfam" id="PF05188">
    <property type="entry name" value="MutS_II"/>
    <property type="match status" value="1"/>
</dbReference>
<keyword evidence="7" id="KW-0238">DNA-binding</keyword>
<accession>A0AAV5RLX6</accession>
<sequence length="966" mass="108487">MVQRAITSFFSPPAKKPRTENKSLLEKIPNESDLNQTKPVGTTPLSSFARGSQAESVLTEAKQSRHNAFLAFCKGSNKQSLPSERRQMKPYDLQYIELKKKNLDSILMIQNGYKYQILGSDAYTAAQILGRSPVHGWRSLEDEGEIKDRLYDRFASLTFPLERLPYYVEKLVRQGLKIAVAKQLETSALKAQGSNKKGPFKREVTNVYTKGTMVEELTGTSTVNGHVLALNRDGDNYGLVAIQTATGDGVKDVFKDSSLAIELETRLLHIQPSEILLVGDPLDPVALKIINSLDARVIKPINTTEEAESGDDSTTNDGEGVDMDLQGPAIPAFKALKQYLNEFSLLKALELEIKPFSLKTFMYLNGDTLNSLEIFQNQTDSSVFGSLLWLMDATKTAFGRRLLRSWIGKPLLSRELLAERVEAMEELMAGNCLQRFQKQLAKTPDLERYLIQIFHSRIQPKQLYWCLYFFDQILRTGRISVNSPLLHQLLKKIQACKPIISKLLRRIDASCARKPKLILHNYLEPAQSSIRNLVISDLQYLEASICDCCREFDIFLSEESKRLAIPLKLANVFGEEDTFVISVPRRFVSKVPTDWRRQGSTTTETRFWAPFSLQQSKILKPLLEKRDLAARSAYDKFVQEIANSDSFQTLRTGVSSIATLDALFSLANVSSRLGYTKPEIVDGVCLEIINGRHPMLEALHENNAADSASQFQTQYIPNSVCMYSSNNRAMIITGANMGGKSSLVKQVALITIMAQSGCYVPAEKCRMSIRDAIYTRMGAFDNLLRGESTFMVELKECANIMQSATENSLVLLDEIGRGTSTMDGVAIAEAVLRYMVEDVKSFTLFVTHYPSLCDLEYTYKNVLQNWSMDVAETDDEVLFLYKLVKKRASGSYGLNVARLAELPENVVIEAKNRAFELEKEVESRKEASKLKNALEMGLTGDISALDYYLHEPEIDNSDDCIAETQQ</sequence>
<keyword evidence="5" id="KW-0227">DNA damage</keyword>
<dbReference type="Pfam" id="PF00488">
    <property type="entry name" value="MutS_V"/>
    <property type="match status" value="1"/>
</dbReference>
<evidence type="ECO:0000256" key="6">
    <source>
        <dbReference type="ARBA" id="ARBA00022840"/>
    </source>
</evidence>
<organism evidence="12 13">
    <name type="scientific">Starmerella bacillaris</name>
    <name type="common">Yeast</name>
    <name type="synonym">Candida zemplinina</name>
    <dbReference type="NCBI Taxonomy" id="1247836"/>
    <lineage>
        <taxon>Eukaryota</taxon>
        <taxon>Fungi</taxon>
        <taxon>Dikarya</taxon>
        <taxon>Ascomycota</taxon>
        <taxon>Saccharomycotina</taxon>
        <taxon>Dipodascomycetes</taxon>
        <taxon>Dipodascales</taxon>
        <taxon>Trichomonascaceae</taxon>
        <taxon>Starmerella</taxon>
    </lineage>
</organism>
<comment type="caution">
    <text evidence="12">The sequence shown here is derived from an EMBL/GenBank/DDBJ whole genome shotgun (WGS) entry which is preliminary data.</text>
</comment>
<keyword evidence="13" id="KW-1185">Reference proteome</keyword>
<feature type="compositionally biased region" description="Polar residues" evidence="10">
    <location>
        <begin position="1"/>
        <end position="10"/>
    </location>
</feature>
<keyword evidence="4" id="KW-0547">Nucleotide-binding</keyword>
<dbReference type="GO" id="GO:0006312">
    <property type="term" value="P:mitotic recombination"/>
    <property type="evidence" value="ECO:0007669"/>
    <property type="project" value="TreeGrafter"/>
</dbReference>
<dbReference type="PANTHER" id="PTHR11361:SF122">
    <property type="entry name" value="DNA MISMATCH REPAIR PROTEIN MSH3"/>
    <property type="match status" value="1"/>
</dbReference>
<dbReference type="InterPro" id="IPR045076">
    <property type="entry name" value="MutS"/>
</dbReference>
<evidence type="ECO:0000256" key="8">
    <source>
        <dbReference type="ARBA" id="ARBA00023204"/>
    </source>
</evidence>
<dbReference type="GO" id="GO:0005524">
    <property type="term" value="F:ATP binding"/>
    <property type="evidence" value="ECO:0007669"/>
    <property type="project" value="UniProtKB-KW"/>
</dbReference>
<keyword evidence="6" id="KW-0067">ATP-binding</keyword>
<name>A0AAV5RLX6_STABA</name>
<dbReference type="SMART" id="SM00533">
    <property type="entry name" value="MUTSd"/>
    <property type="match status" value="1"/>
</dbReference>
<dbReference type="GO" id="GO:0140664">
    <property type="term" value="F:ATP-dependent DNA damage sensor activity"/>
    <property type="evidence" value="ECO:0007669"/>
    <property type="project" value="InterPro"/>
</dbReference>
<dbReference type="PANTHER" id="PTHR11361">
    <property type="entry name" value="DNA MISMATCH REPAIR PROTEIN MUTS FAMILY MEMBER"/>
    <property type="match status" value="1"/>
</dbReference>
<dbReference type="GO" id="GO:0006298">
    <property type="term" value="P:mismatch repair"/>
    <property type="evidence" value="ECO:0007669"/>
    <property type="project" value="InterPro"/>
</dbReference>
<evidence type="ECO:0000313" key="12">
    <source>
        <dbReference type="EMBL" id="GMM52445.1"/>
    </source>
</evidence>
<evidence type="ECO:0000256" key="10">
    <source>
        <dbReference type="SAM" id="MobiDB-lite"/>
    </source>
</evidence>
<dbReference type="SUPFAM" id="SSF53150">
    <property type="entry name" value="DNA repair protein MutS, domain II"/>
    <property type="match status" value="1"/>
</dbReference>